<feature type="transmembrane region" description="Helical" evidence="6">
    <location>
        <begin position="6"/>
        <end position="29"/>
    </location>
</feature>
<dbReference type="Proteomes" id="UP000034875">
    <property type="component" value="Unassembled WGS sequence"/>
</dbReference>
<dbReference type="InterPro" id="IPR045584">
    <property type="entry name" value="Pilin-like"/>
</dbReference>
<evidence type="ECO:0000256" key="1">
    <source>
        <dbReference type="ARBA" id="ARBA00004167"/>
    </source>
</evidence>
<dbReference type="GO" id="GO:0015628">
    <property type="term" value="P:protein secretion by the type II secretion system"/>
    <property type="evidence" value="ECO:0007669"/>
    <property type="project" value="InterPro"/>
</dbReference>
<evidence type="ECO:0000313" key="7">
    <source>
        <dbReference type="EMBL" id="KKS42631.1"/>
    </source>
</evidence>
<dbReference type="PRINTS" id="PR00885">
    <property type="entry name" value="BCTERIALGSPH"/>
</dbReference>
<keyword evidence="3 6" id="KW-0812">Transmembrane</keyword>
<dbReference type="InterPro" id="IPR002416">
    <property type="entry name" value="T2SS_protein-GspH"/>
</dbReference>
<dbReference type="AlphaFoldDB" id="A0A0G1B8J3"/>
<comment type="subcellular location">
    <subcellularLocation>
        <location evidence="1">Membrane</location>
        <topology evidence="1">Single-pass membrane protein</topology>
    </subcellularLocation>
</comment>
<evidence type="ECO:0000256" key="2">
    <source>
        <dbReference type="ARBA" id="ARBA00022481"/>
    </source>
</evidence>
<evidence type="ECO:0000256" key="5">
    <source>
        <dbReference type="ARBA" id="ARBA00023136"/>
    </source>
</evidence>
<keyword evidence="4 6" id="KW-1133">Transmembrane helix</keyword>
<dbReference type="SUPFAM" id="SSF54523">
    <property type="entry name" value="Pili subunits"/>
    <property type="match status" value="1"/>
</dbReference>
<reference evidence="7 8" key="1">
    <citation type="journal article" date="2015" name="Nature">
        <title>rRNA introns, odd ribosomes, and small enigmatic genomes across a large radiation of phyla.</title>
        <authorList>
            <person name="Brown C.T."/>
            <person name="Hug L.A."/>
            <person name="Thomas B.C."/>
            <person name="Sharon I."/>
            <person name="Castelle C.J."/>
            <person name="Singh A."/>
            <person name="Wilkins M.J."/>
            <person name="Williams K.H."/>
            <person name="Banfield J.F."/>
        </authorList>
    </citation>
    <scope>NUCLEOTIDE SEQUENCE [LARGE SCALE GENOMIC DNA]</scope>
</reference>
<dbReference type="Gene3D" id="3.30.700.10">
    <property type="entry name" value="Glycoprotein, Type 4 Pilin"/>
    <property type="match status" value="1"/>
</dbReference>
<dbReference type="GO" id="GO:0016020">
    <property type="term" value="C:membrane"/>
    <property type="evidence" value="ECO:0007669"/>
    <property type="project" value="UniProtKB-SubCell"/>
</dbReference>
<comment type="caution">
    <text evidence="7">The sequence shown here is derived from an EMBL/GenBank/DDBJ whole genome shotgun (WGS) entry which is preliminary data.</text>
</comment>
<keyword evidence="2" id="KW-0488">Methylation</keyword>
<evidence type="ECO:0000313" key="8">
    <source>
        <dbReference type="Proteomes" id="UP000034875"/>
    </source>
</evidence>
<dbReference type="EMBL" id="LCCZ01000039">
    <property type="protein sequence ID" value="KKS42631.1"/>
    <property type="molecule type" value="Genomic_DNA"/>
</dbReference>
<organism evidence="7 8">
    <name type="scientific">candidate division CPR1 bacterium GW2011_GWA2_42_17</name>
    <dbReference type="NCBI Taxonomy" id="1618341"/>
    <lineage>
        <taxon>Bacteria</taxon>
        <taxon>candidate division CPR1</taxon>
    </lineage>
</organism>
<evidence type="ECO:0000256" key="3">
    <source>
        <dbReference type="ARBA" id="ARBA00022692"/>
    </source>
</evidence>
<name>A0A0G1B8J3_9BACT</name>
<evidence type="ECO:0000256" key="6">
    <source>
        <dbReference type="SAM" id="Phobius"/>
    </source>
</evidence>
<accession>A0A0G1B8J3</accession>
<dbReference type="NCBIfam" id="TIGR02532">
    <property type="entry name" value="IV_pilin_GFxxxE"/>
    <property type="match status" value="1"/>
</dbReference>
<dbReference type="PROSITE" id="PS00409">
    <property type="entry name" value="PROKAR_NTER_METHYL"/>
    <property type="match status" value="1"/>
</dbReference>
<proteinExistence type="predicted"/>
<evidence type="ECO:0000256" key="4">
    <source>
        <dbReference type="ARBA" id="ARBA00022989"/>
    </source>
</evidence>
<gene>
    <name evidence="7" type="ORF">UV05_C0039G0001</name>
</gene>
<dbReference type="GO" id="GO:0015627">
    <property type="term" value="C:type II protein secretion system complex"/>
    <property type="evidence" value="ECO:0007669"/>
    <property type="project" value="InterPro"/>
</dbReference>
<dbReference type="InterPro" id="IPR012902">
    <property type="entry name" value="N_methyl_site"/>
</dbReference>
<keyword evidence="5 6" id="KW-0472">Membrane</keyword>
<sequence length="177" mass="18859">MLRKGFTLIELLIVISILGILAVAVLSAINPVEQLKKSRDARRKSDVAELLNAHERYFTTFGCYVWDNYSGTCGNGNNPTASAVTATTFVSGSINGDLVTKEEIKTQFSTRQTVTLSEMFMTEDSTNNQLSICFSPESKSARAGGLGPLRTQTNAAAGSCGASYTVSAASCNVCVPQ</sequence>
<dbReference type="Pfam" id="PF07963">
    <property type="entry name" value="N_methyl"/>
    <property type="match status" value="1"/>
</dbReference>
<protein>
    <submittedName>
        <fullName evidence="7">Uncharacterized protein</fullName>
    </submittedName>
</protein>